<dbReference type="Proteomes" id="UP001164472">
    <property type="component" value="Chromosome"/>
</dbReference>
<evidence type="ECO:0000256" key="1">
    <source>
        <dbReference type="SAM" id="Phobius"/>
    </source>
</evidence>
<reference evidence="2" key="1">
    <citation type="submission" date="2022-07" db="EMBL/GenBank/DDBJ databases">
        <title>Alkalimarinus sp. nov., isolated from gut of a Alitta virens.</title>
        <authorList>
            <person name="Yang A.I."/>
            <person name="Shin N.-R."/>
        </authorList>
    </citation>
    <scope>NUCLEOTIDE SEQUENCE</scope>
    <source>
        <strain evidence="2">FA028</strain>
    </source>
</reference>
<feature type="transmembrane region" description="Helical" evidence="1">
    <location>
        <begin position="91"/>
        <end position="118"/>
    </location>
</feature>
<evidence type="ECO:0000313" key="3">
    <source>
        <dbReference type="Proteomes" id="UP001164472"/>
    </source>
</evidence>
<keyword evidence="3" id="KW-1185">Reference proteome</keyword>
<feature type="transmembrane region" description="Helical" evidence="1">
    <location>
        <begin position="32"/>
        <end position="50"/>
    </location>
</feature>
<dbReference type="RefSeq" id="WP_251810081.1">
    <property type="nucleotide sequence ID" value="NZ_CP101527.1"/>
</dbReference>
<keyword evidence="1" id="KW-1133">Transmembrane helix</keyword>
<feature type="transmembrane region" description="Helical" evidence="1">
    <location>
        <begin position="56"/>
        <end position="79"/>
    </location>
</feature>
<name>A0A9E8HRW2_9ALTE</name>
<sequence>MKKKSKLLQPRKLSLLGDFTGKRWLKIILRTLHILSIIGVGGAVLFNVPFSQWVWYWYAAVATGVAMVAIDALSNFLWLVQIRGIVIYIKLGLLMFLGGNMLVNQLVLITIIIISAIISHAPGDIRYYSIVHRRRINSFHDSKG</sequence>
<protein>
    <submittedName>
        <fullName evidence="2">Uncharacterized protein</fullName>
    </submittedName>
</protein>
<organism evidence="2 3">
    <name type="scientific">Alkalimarinus sediminis</name>
    <dbReference type="NCBI Taxonomy" id="1632866"/>
    <lineage>
        <taxon>Bacteria</taxon>
        <taxon>Pseudomonadati</taxon>
        <taxon>Pseudomonadota</taxon>
        <taxon>Gammaproteobacteria</taxon>
        <taxon>Alteromonadales</taxon>
        <taxon>Alteromonadaceae</taxon>
        <taxon>Alkalimarinus</taxon>
    </lineage>
</organism>
<keyword evidence="1" id="KW-0472">Membrane</keyword>
<dbReference type="EMBL" id="CP101527">
    <property type="protein sequence ID" value="UZW74654.1"/>
    <property type="molecule type" value="Genomic_DNA"/>
</dbReference>
<dbReference type="AlphaFoldDB" id="A0A9E8HRW2"/>
<keyword evidence="1" id="KW-0812">Transmembrane</keyword>
<gene>
    <name evidence="2" type="ORF">NNL22_16785</name>
</gene>
<dbReference type="KEGG" id="asem:NNL22_16785"/>
<proteinExistence type="predicted"/>
<accession>A0A9E8HRW2</accession>
<evidence type="ECO:0000313" key="2">
    <source>
        <dbReference type="EMBL" id="UZW74654.1"/>
    </source>
</evidence>